<feature type="transmembrane region" description="Helical" evidence="1">
    <location>
        <begin position="6"/>
        <end position="29"/>
    </location>
</feature>
<gene>
    <name evidence="2" type="ORF">VII00023_09269</name>
</gene>
<name>F9S8V3_9VIBR</name>
<protein>
    <submittedName>
        <fullName evidence="2">Uncharacterized protein</fullName>
    </submittedName>
</protein>
<keyword evidence="1" id="KW-1133">Transmembrane helix</keyword>
<keyword evidence="1" id="KW-0472">Membrane</keyword>
<keyword evidence="1" id="KW-0812">Transmembrane</keyword>
<dbReference type="EMBL" id="AFWF01000320">
    <property type="protein sequence ID" value="EGU29590.1"/>
    <property type="molecule type" value="Genomic_DNA"/>
</dbReference>
<comment type="caution">
    <text evidence="2">The sequence shown here is derived from an EMBL/GenBank/DDBJ whole genome shotgun (WGS) entry which is preliminary data.</text>
</comment>
<accession>F9S8V3</accession>
<keyword evidence="3" id="KW-1185">Reference proteome</keyword>
<dbReference type="Proteomes" id="UP000004605">
    <property type="component" value="Unassembled WGS sequence"/>
</dbReference>
<evidence type="ECO:0000313" key="2">
    <source>
        <dbReference type="EMBL" id="EGU29590.1"/>
    </source>
</evidence>
<feature type="non-terminal residue" evidence="2">
    <location>
        <position position="1"/>
    </location>
</feature>
<sequence>LRFFFILNIGVTADALVITSMLVVASVLWQ</sequence>
<organism evidence="2 3">
    <name type="scientific">Vibrio ichthyoenteri ATCC 700023</name>
    <dbReference type="NCBI Taxonomy" id="870968"/>
    <lineage>
        <taxon>Bacteria</taxon>
        <taxon>Pseudomonadati</taxon>
        <taxon>Pseudomonadota</taxon>
        <taxon>Gammaproteobacteria</taxon>
        <taxon>Vibrionales</taxon>
        <taxon>Vibrionaceae</taxon>
        <taxon>Vibrio</taxon>
    </lineage>
</organism>
<proteinExistence type="predicted"/>
<reference evidence="2 3" key="1">
    <citation type="journal article" date="2012" name="Int. J. Syst. Evol. Microbiol.">
        <title>Vibrio caribbeanicus sp. nov., isolated from the marine sponge Scleritoderma cyanea.</title>
        <authorList>
            <person name="Hoffmann M."/>
            <person name="Monday S.R."/>
            <person name="Allard M.W."/>
            <person name="Strain E.A."/>
            <person name="Whittaker P."/>
            <person name="Naum M."/>
            <person name="McCarthy P.J."/>
            <person name="Lopez J.V."/>
            <person name="Fischer M."/>
            <person name="Brown E.W."/>
        </authorList>
    </citation>
    <scope>NUCLEOTIDE SEQUENCE [LARGE SCALE GENOMIC DNA]</scope>
    <source>
        <strain evidence="2 3">ATCC 700023</strain>
    </source>
</reference>
<dbReference type="AlphaFoldDB" id="F9S8V3"/>
<evidence type="ECO:0000313" key="3">
    <source>
        <dbReference type="Proteomes" id="UP000004605"/>
    </source>
</evidence>
<evidence type="ECO:0000256" key="1">
    <source>
        <dbReference type="SAM" id="Phobius"/>
    </source>
</evidence>